<dbReference type="SUPFAM" id="SSF82171">
    <property type="entry name" value="DPP6 N-terminal domain-like"/>
    <property type="match status" value="1"/>
</dbReference>
<protein>
    <submittedName>
        <fullName evidence="7">WD40-like Beta Propeller Repeat</fullName>
    </submittedName>
</protein>
<keyword evidence="3" id="KW-0998">Cell outer membrane</keyword>
<evidence type="ECO:0000256" key="4">
    <source>
        <dbReference type="PROSITE-ProRule" id="PRU00473"/>
    </source>
</evidence>
<evidence type="ECO:0000259" key="6">
    <source>
        <dbReference type="PROSITE" id="PS51123"/>
    </source>
</evidence>
<feature type="signal peptide" evidence="5">
    <location>
        <begin position="1"/>
        <end position="33"/>
    </location>
</feature>
<feature type="chain" id="PRO_5012323695" evidence="5">
    <location>
        <begin position="34"/>
        <end position="660"/>
    </location>
</feature>
<dbReference type="PRINTS" id="PR01021">
    <property type="entry name" value="OMPADOMAIN"/>
</dbReference>
<keyword evidence="5" id="KW-0732">Signal</keyword>
<dbReference type="InterPro" id="IPR011042">
    <property type="entry name" value="6-blade_b-propeller_TolB-like"/>
</dbReference>
<evidence type="ECO:0000313" key="8">
    <source>
        <dbReference type="Proteomes" id="UP000190541"/>
    </source>
</evidence>
<dbReference type="Pfam" id="PF00691">
    <property type="entry name" value="OmpA"/>
    <property type="match status" value="1"/>
</dbReference>
<proteinExistence type="predicted"/>
<dbReference type="Gene3D" id="2.120.10.30">
    <property type="entry name" value="TolB, C-terminal domain"/>
    <property type="match status" value="1"/>
</dbReference>
<keyword evidence="2 4" id="KW-0472">Membrane</keyword>
<dbReference type="SUPFAM" id="SSF103088">
    <property type="entry name" value="OmpA-like"/>
    <property type="match status" value="1"/>
</dbReference>
<dbReference type="InterPro" id="IPR011659">
    <property type="entry name" value="WD40"/>
</dbReference>
<dbReference type="PROSITE" id="PS51123">
    <property type="entry name" value="OMPA_2"/>
    <property type="match status" value="1"/>
</dbReference>
<sequence>MKENLPAKPCGSIAFKLLGGVACLLSAILPAVAQEQPSLRDRADELYHRYEYANAAAVYVKLADSRKPRLHDLERLAECYRLMNDYESAENWYARVIQHAESGAGNLLAYGEVLKANGKYAEAKHQLEMYADRTGDKDAVALQLAGCDSAMRWMAHPTSHKLRNERSVNTQYAEFSVFPVGDKVAYAGEPDPLMDGQSRSGRTGNAYLRVYTADRGSDNGLKNGVVAEGHINSGDYHVGPVASPDGGRTLYVTRTHSGKPGGNEKEGKYRFRTHRLELYILTHTDGEWQSEPFAYNNVEAYSVGHAAFSPGGDTLYFASDMPGGHGKTDIWYCVQQADGSWGAPANCGPVINSAGDELFPNVGPDGSLYYSSDGFAGMGGLDVFKATGSGRAWDVPRNMRYPVNSAGDDFAYVVNFDSEAGIAGYLSSNRKGGVGNDDIYSFTFEKPKIIIILKGTTSDKATGERLPVTAVTLYDGSREIVAKKSSDGSGRFEFTLHPGQRYTVLGQKEGYHADSAKVTTEGVTKSDTLEVALLLAPVFKPGDTFELEDIYYDFDKHDIRPDAAVILDELVRTMRDNPTLKIELSSHTDSRGSAAYNMALSQRRAQSAVDYLVGRGIARDRMVAKGYGETRLVNRCADGVPCSVAEHQANRRTEVTVMAY</sequence>
<evidence type="ECO:0000256" key="1">
    <source>
        <dbReference type="ARBA" id="ARBA00004442"/>
    </source>
</evidence>
<dbReference type="SUPFAM" id="SSF48452">
    <property type="entry name" value="TPR-like"/>
    <property type="match status" value="1"/>
</dbReference>
<dbReference type="OrthoDB" id="9809364at2"/>
<organism evidence="7 8">
    <name type="scientific">Parapedobacter luteus</name>
    <dbReference type="NCBI Taxonomy" id="623280"/>
    <lineage>
        <taxon>Bacteria</taxon>
        <taxon>Pseudomonadati</taxon>
        <taxon>Bacteroidota</taxon>
        <taxon>Sphingobacteriia</taxon>
        <taxon>Sphingobacteriales</taxon>
        <taxon>Sphingobacteriaceae</taxon>
        <taxon>Parapedobacter</taxon>
    </lineage>
</organism>
<dbReference type="Pfam" id="PF07676">
    <property type="entry name" value="PD40"/>
    <property type="match status" value="2"/>
</dbReference>
<dbReference type="InterPro" id="IPR036737">
    <property type="entry name" value="OmpA-like_sf"/>
</dbReference>
<dbReference type="GO" id="GO:0009279">
    <property type="term" value="C:cell outer membrane"/>
    <property type="evidence" value="ECO:0007669"/>
    <property type="project" value="UniProtKB-SubCell"/>
</dbReference>
<dbReference type="CDD" id="cd07185">
    <property type="entry name" value="OmpA_C-like"/>
    <property type="match status" value="1"/>
</dbReference>
<dbReference type="InterPro" id="IPR006664">
    <property type="entry name" value="OMP_bac"/>
</dbReference>
<comment type="subcellular location">
    <subcellularLocation>
        <location evidence="1">Cell outer membrane</location>
    </subcellularLocation>
</comment>
<reference evidence="7 8" key="1">
    <citation type="submission" date="2017-02" db="EMBL/GenBank/DDBJ databases">
        <authorList>
            <person name="Peterson S.W."/>
        </authorList>
    </citation>
    <scope>NUCLEOTIDE SEQUENCE [LARGE SCALE GENOMIC DNA]</scope>
    <source>
        <strain evidence="7 8">DSM 22899</strain>
    </source>
</reference>
<evidence type="ECO:0000313" key="7">
    <source>
        <dbReference type="EMBL" id="SKB95759.1"/>
    </source>
</evidence>
<evidence type="ECO:0000256" key="2">
    <source>
        <dbReference type="ARBA" id="ARBA00023136"/>
    </source>
</evidence>
<evidence type="ECO:0000256" key="5">
    <source>
        <dbReference type="SAM" id="SignalP"/>
    </source>
</evidence>
<dbReference type="PANTHER" id="PTHR30329:SF21">
    <property type="entry name" value="LIPOPROTEIN YIAD-RELATED"/>
    <property type="match status" value="1"/>
</dbReference>
<dbReference type="EMBL" id="FUYS01000016">
    <property type="protein sequence ID" value="SKB95759.1"/>
    <property type="molecule type" value="Genomic_DNA"/>
</dbReference>
<dbReference type="PANTHER" id="PTHR30329">
    <property type="entry name" value="STATOR ELEMENT OF FLAGELLAR MOTOR COMPLEX"/>
    <property type="match status" value="1"/>
</dbReference>
<dbReference type="STRING" id="623280.SAMN05660226_03991"/>
<dbReference type="Proteomes" id="UP000190541">
    <property type="component" value="Unassembled WGS sequence"/>
</dbReference>
<dbReference type="AlphaFoldDB" id="A0A1T5FHX5"/>
<evidence type="ECO:0000256" key="3">
    <source>
        <dbReference type="ARBA" id="ARBA00023237"/>
    </source>
</evidence>
<name>A0A1T5FHX5_9SPHI</name>
<gene>
    <name evidence="7" type="ORF">SAMN05660226_03991</name>
</gene>
<dbReference type="InterPro" id="IPR050330">
    <property type="entry name" value="Bact_OuterMem_StrucFunc"/>
</dbReference>
<dbReference type="Gene3D" id="3.30.1330.60">
    <property type="entry name" value="OmpA-like domain"/>
    <property type="match status" value="1"/>
</dbReference>
<keyword evidence="8" id="KW-1185">Reference proteome</keyword>
<feature type="domain" description="OmpA-like" evidence="6">
    <location>
        <begin position="539"/>
        <end position="660"/>
    </location>
</feature>
<accession>A0A1T5FHX5</accession>
<dbReference type="Gene3D" id="1.25.40.10">
    <property type="entry name" value="Tetratricopeptide repeat domain"/>
    <property type="match status" value="1"/>
</dbReference>
<dbReference type="InterPro" id="IPR006665">
    <property type="entry name" value="OmpA-like"/>
</dbReference>
<dbReference type="InterPro" id="IPR011990">
    <property type="entry name" value="TPR-like_helical_dom_sf"/>
</dbReference>
<dbReference type="RefSeq" id="WP_079718597.1">
    <property type="nucleotide sequence ID" value="NZ_FUYS01000016.1"/>
</dbReference>
<dbReference type="Gene3D" id="2.60.40.1120">
    <property type="entry name" value="Carboxypeptidase-like, regulatory domain"/>
    <property type="match status" value="1"/>
</dbReference>